<keyword evidence="8" id="KW-1185">Reference proteome</keyword>
<accession>A0A5A8D032</accession>
<keyword evidence="1" id="KW-0677">Repeat</keyword>
<dbReference type="InterPro" id="IPR036770">
    <property type="entry name" value="Ankyrin_rpt-contain_sf"/>
</dbReference>
<sequence>MDAPPAHQARLGNALLRDVQRGDTRLVARLLDAGAPVNWRGSDERLGWTPLMCAAAGGYRGIGRLLLNRGARLDAKDHDGNSALVWAIWNGKIEMARMLLDFGAELEAKRHDGCTPVMVAASCGMADAVSMLVVRGADLDATAFDGEDAVQICTDERCKQLLCSARRGRRWRRRRALVTWRH</sequence>
<dbReference type="Proteomes" id="UP000323011">
    <property type="component" value="Unassembled WGS sequence"/>
</dbReference>
<name>A0A5A8D032_CAFRO</name>
<feature type="repeat" description="ANK" evidence="3">
    <location>
        <begin position="79"/>
        <end position="111"/>
    </location>
</feature>
<dbReference type="Pfam" id="PF00023">
    <property type="entry name" value="Ank"/>
    <property type="match status" value="1"/>
</dbReference>
<evidence type="ECO:0000313" key="7">
    <source>
        <dbReference type="Proteomes" id="UP000322899"/>
    </source>
</evidence>
<gene>
    <name evidence="6" type="ORF">FNF27_06794</name>
    <name evidence="5" type="ORF">FNF28_06378</name>
    <name evidence="4" type="ORF">FNF29_07160</name>
</gene>
<dbReference type="EMBL" id="VLTN01000062">
    <property type="protein sequence ID" value="KAA0147706.1"/>
    <property type="molecule type" value="Genomic_DNA"/>
</dbReference>
<dbReference type="Gene3D" id="1.25.40.20">
    <property type="entry name" value="Ankyrin repeat-containing domain"/>
    <property type="match status" value="2"/>
</dbReference>
<keyword evidence="2 3" id="KW-0040">ANK repeat</keyword>
<dbReference type="SMART" id="SM00248">
    <property type="entry name" value="ANK"/>
    <property type="match status" value="3"/>
</dbReference>
<dbReference type="OrthoDB" id="10249694at2759"/>
<evidence type="ECO:0000313" key="4">
    <source>
        <dbReference type="EMBL" id="KAA0147706.1"/>
    </source>
</evidence>
<evidence type="ECO:0000256" key="1">
    <source>
        <dbReference type="ARBA" id="ARBA00022737"/>
    </source>
</evidence>
<proteinExistence type="predicted"/>
<dbReference type="EMBL" id="VLTL01000158">
    <property type="protein sequence ID" value="KAA0158164.1"/>
    <property type="molecule type" value="Genomic_DNA"/>
</dbReference>
<dbReference type="EMBL" id="VLTO01000065">
    <property type="protein sequence ID" value="KAA0169902.1"/>
    <property type="molecule type" value="Genomic_DNA"/>
</dbReference>
<dbReference type="Pfam" id="PF12796">
    <property type="entry name" value="Ank_2"/>
    <property type="match status" value="1"/>
</dbReference>
<dbReference type="SUPFAM" id="SSF48403">
    <property type="entry name" value="Ankyrin repeat"/>
    <property type="match status" value="1"/>
</dbReference>
<evidence type="ECO:0000256" key="2">
    <source>
        <dbReference type="ARBA" id="ARBA00023043"/>
    </source>
</evidence>
<dbReference type="OMA" id="EDAVQIC"/>
<comment type="caution">
    <text evidence="5">The sequence shown here is derived from an EMBL/GenBank/DDBJ whole genome shotgun (WGS) entry which is preliminary data.</text>
</comment>
<dbReference type="InterPro" id="IPR002110">
    <property type="entry name" value="Ankyrin_rpt"/>
</dbReference>
<dbReference type="Proteomes" id="UP000322899">
    <property type="component" value="Unassembled WGS sequence"/>
</dbReference>
<evidence type="ECO:0000313" key="8">
    <source>
        <dbReference type="Proteomes" id="UP000323011"/>
    </source>
</evidence>
<evidence type="ECO:0000313" key="6">
    <source>
        <dbReference type="EMBL" id="KAA0169902.1"/>
    </source>
</evidence>
<reference evidence="7 8" key="1">
    <citation type="submission" date="2019-07" db="EMBL/GenBank/DDBJ databases">
        <title>Genomes of Cafeteria roenbergensis.</title>
        <authorList>
            <person name="Fischer M.G."/>
            <person name="Hackl T."/>
            <person name="Roman M."/>
        </authorList>
    </citation>
    <scope>NUCLEOTIDE SEQUENCE [LARGE SCALE GENOMIC DNA]</scope>
    <source>
        <strain evidence="4 8">BVI</strain>
        <strain evidence="6 7">E4-10P</strain>
        <strain evidence="5 9">RCC970-E3</strain>
    </source>
</reference>
<feature type="repeat" description="ANK" evidence="3">
    <location>
        <begin position="112"/>
        <end position="144"/>
    </location>
</feature>
<dbReference type="PROSITE" id="PS50088">
    <property type="entry name" value="ANK_REPEAT"/>
    <property type="match status" value="3"/>
</dbReference>
<evidence type="ECO:0000313" key="5">
    <source>
        <dbReference type="EMBL" id="KAA0158164.1"/>
    </source>
</evidence>
<dbReference type="Proteomes" id="UP000324907">
    <property type="component" value="Unassembled WGS sequence"/>
</dbReference>
<evidence type="ECO:0000313" key="9">
    <source>
        <dbReference type="Proteomes" id="UP000324907"/>
    </source>
</evidence>
<dbReference type="PROSITE" id="PS50297">
    <property type="entry name" value="ANK_REP_REGION"/>
    <property type="match status" value="3"/>
</dbReference>
<evidence type="ECO:0000256" key="3">
    <source>
        <dbReference type="PROSITE-ProRule" id="PRU00023"/>
    </source>
</evidence>
<dbReference type="AlphaFoldDB" id="A0A5A8D032"/>
<organism evidence="5 9">
    <name type="scientific">Cafeteria roenbergensis</name>
    <name type="common">Marine flagellate</name>
    <dbReference type="NCBI Taxonomy" id="33653"/>
    <lineage>
        <taxon>Eukaryota</taxon>
        <taxon>Sar</taxon>
        <taxon>Stramenopiles</taxon>
        <taxon>Bigyra</taxon>
        <taxon>Opalozoa</taxon>
        <taxon>Bicosoecida</taxon>
        <taxon>Cafeteriaceae</taxon>
        <taxon>Cafeteria</taxon>
    </lineage>
</organism>
<feature type="repeat" description="ANK" evidence="3">
    <location>
        <begin position="46"/>
        <end position="78"/>
    </location>
</feature>
<dbReference type="PANTHER" id="PTHR24171">
    <property type="entry name" value="ANKYRIN REPEAT DOMAIN-CONTAINING PROTEIN 39-RELATED"/>
    <property type="match status" value="1"/>
</dbReference>
<protein>
    <submittedName>
        <fullName evidence="5">Uncharacterized protein</fullName>
    </submittedName>
</protein>